<comment type="caution">
    <text evidence="2">The sequence shown here is derived from an EMBL/GenBank/DDBJ whole genome shotgun (WGS) entry which is preliminary data.</text>
</comment>
<proteinExistence type="predicted"/>
<reference evidence="2" key="1">
    <citation type="submission" date="2021-01" db="EMBL/GenBank/DDBJ databases">
        <title>Whole genome shotgun sequence of Rhizocola hellebori NBRC 109834.</title>
        <authorList>
            <person name="Komaki H."/>
            <person name="Tamura T."/>
        </authorList>
    </citation>
    <scope>NUCLEOTIDE SEQUENCE</scope>
    <source>
        <strain evidence="2">NBRC 109834</strain>
    </source>
</reference>
<dbReference type="InterPro" id="IPR011059">
    <property type="entry name" value="Metal-dep_hydrolase_composite"/>
</dbReference>
<dbReference type="Gene3D" id="2.30.40.10">
    <property type="entry name" value="Urease, subunit C, domain 1"/>
    <property type="match status" value="1"/>
</dbReference>
<dbReference type="Proteomes" id="UP000612899">
    <property type="component" value="Unassembled WGS sequence"/>
</dbReference>
<dbReference type="EMBL" id="BONY01000002">
    <property type="protein sequence ID" value="GIH02534.1"/>
    <property type="molecule type" value="Genomic_DNA"/>
</dbReference>
<accession>A0A8J3Q2L2</accession>
<gene>
    <name evidence="2" type="ORF">Rhe02_06010</name>
</gene>
<dbReference type="PANTHER" id="PTHR43135">
    <property type="entry name" value="ALPHA-D-RIBOSE 1-METHYLPHOSPHONATE 5-TRIPHOSPHATE DIPHOSPHATASE"/>
    <property type="match status" value="1"/>
</dbReference>
<dbReference type="InterPro" id="IPR051781">
    <property type="entry name" value="Metallo-dep_Hydrolase"/>
</dbReference>
<dbReference type="SUPFAM" id="SSF51338">
    <property type="entry name" value="Composite domain of metallo-dependent hydrolases"/>
    <property type="match status" value="1"/>
</dbReference>
<name>A0A8J3Q2L2_9ACTN</name>
<evidence type="ECO:0000259" key="1">
    <source>
        <dbReference type="Pfam" id="PF01979"/>
    </source>
</evidence>
<dbReference type="PANTHER" id="PTHR43135:SF3">
    <property type="entry name" value="ALPHA-D-RIBOSE 1-METHYLPHOSPHONATE 5-TRIPHOSPHATE DIPHOSPHATASE"/>
    <property type="match status" value="1"/>
</dbReference>
<keyword evidence="3" id="KW-1185">Reference proteome</keyword>
<organism evidence="2 3">
    <name type="scientific">Rhizocola hellebori</name>
    <dbReference type="NCBI Taxonomy" id="1392758"/>
    <lineage>
        <taxon>Bacteria</taxon>
        <taxon>Bacillati</taxon>
        <taxon>Actinomycetota</taxon>
        <taxon>Actinomycetes</taxon>
        <taxon>Micromonosporales</taxon>
        <taxon>Micromonosporaceae</taxon>
        <taxon>Rhizocola</taxon>
    </lineage>
</organism>
<dbReference type="AlphaFoldDB" id="A0A8J3Q2L2"/>
<dbReference type="Gene3D" id="3.20.20.140">
    <property type="entry name" value="Metal-dependent hydrolases"/>
    <property type="match status" value="1"/>
</dbReference>
<feature type="domain" description="Amidohydrolase-related" evidence="1">
    <location>
        <begin position="12"/>
        <end position="75"/>
    </location>
</feature>
<dbReference type="Pfam" id="PF01979">
    <property type="entry name" value="Amidohydro_1"/>
    <property type="match status" value="1"/>
</dbReference>
<sequence>MREFTIRAQVQPAIEVIRAATVNAAELLGQTGRLGVIAEGAHADLVVVDGDPLADISVLVSANGTQPAVIQAGRVVSGTL</sequence>
<dbReference type="GO" id="GO:0016810">
    <property type="term" value="F:hydrolase activity, acting on carbon-nitrogen (but not peptide) bonds"/>
    <property type="evidence" value="ECO:0007669"/>
    <property type="project" value="InterPro"/>
</dbReference>
<evidence type="ECO:0000313" key="2">
    <source>
        <dbReference type="EMBL" id="GIH02534.1"/>
    </source>
</evidence>
<protein>
    <recommendedName>
        <fullName evidence="1">Amidohydrolase-related domain-containing protein</fullName>
    </recommendedName>
</protein>
<dbReference type="InterPro" id="IPR006680">
    <property type="entry name" value="Amidohydro-rel"/>
</dbReference>
<evidence type="ECO:0000313" key="3">
    <source>
        <dbReference type="Proteomes" id="UP000612899"/>
    </source>
</evidence>